<feature type="domain" description="CBM-cenC" evidence="2">
    <location>
        <begin position="7"/>
        <end position="129"/>
    </location>
</feature>
<dbReference type="Proteomes" id="UP000247233">
    <property type="component" value="Unassembled WGS sequence"/>
</dbReference>
<dbReference type="RefSeq" id="XP_025400352.1">
    <property type="nucleotide sequence ID" value="XM_025546557.1"/>
</dbReference>
<dbReference type="STRING" id="1448321.A0A317WLB4"/>
<keyword evidence="1" id="KW-0378">Hydrolase</keyword>
<dbReference type="InterPro" id="IPR008979">
    <property type="entry name" value="Galactose-bd-like_sf"/>
</dbReference>
<protein>
    <submittedName>
        <fullName evidence="3">Carbohydrate binding domain protein</fullName>
    </submittedName>
</protein>
<evidence type="ECO:0000313" key="3">
    <source>
        <dbReference type="EMBL" id="PWY85010.1"/>
    </source>
</evidence>
<organism evidence="3 4">
    <name type="scientific">Aspergillus heteromorphus CBS 117.55</name>
    <dbReference type="NCBI Taxonomy" id="1448321"/>
    <lineage>
        <taxon>Eukaryota</taxon>
        <taxon>Fungi</taxon>
        <taxon>Dikarya</taxon>
        <taxon>Ascomycota</taxon>
        <taxon>Pezizomycotina</taxon>
        <taxon>Eurotiomycetes</taxon>
        <taxon>Eurotiomycetidae</taxon>
        <taxon>Eurotiales</taxon>
        <taxon>Aspergillaceae</taxon>
        <taxon>Aspergillus</taxon>
        <taxon>Aspergillus subgen. Circumdati</taxon>
    </lineage>
</organism>
<dbReference type="InterPro" id="IPR003305">
    <property type="entry name" value="CenC_carb-bd"/>
</dbReference>
<dbReference type="AlphaFoldDB" id="A0A317WLB4"/>
<dbReference type="GeneID" id="37068794"/>
<dbReference type="GO" id="GO:0016798">
    <property type="term" value="F:hydrolase activity, acting on glycosyl bonds"/>
    <property type="evidence" value="ECO:0007669"/>
    <property type="project" value="InterPro"/>
</dbReference>
<name>A0A317WLB4_9EURO</name>
<sequence>MSLSPCNLITNPSFETGFLSPWFTKVPNVATVTNATAAFDGEYSLALTTAINNDANSISQFLTGLTRRATYDFSAQVLIPYGADYCYVSAIMGLNTTIATASLEPSDEWTAVTGQYTALTTKDMLTISVGCNLPDTSDVWRVYIDEVVLEREGCLE</sequence>
<comment type="caution">
    <text evidence="3">The sequence shown here is derived from an EMBL/GenBank/DDBJ whole genome shotgun (WGS) entry which is preliminary data.</text>
</comment>
<accession>A0A317WLB4</accession>
<dbReference type="SUPFAM" id="SSF49785">
    <property type="entry name" value="Galactose-binding domain-like"/>
    <property type="match status" value="1"/>
</dbReference>
<dbReference type="SMR" id="A0A317WLB4"/>
<evidence type="ECO:0000256" key="1">
    <source>
        <dbReference type="ARBA" id="ARBA00022801"/>
    </source>
</evidence>
<dbReference type="EMBL" id="MSFL01000009">
    <property type="protein sequence ID" value="PWY85010.1"/>
    <property type="molecule type" value="Genomic_DNA"/>
</dbReference>
<dbReference type="Gene3D" id="2.60.120.260">
    <property type="entry name" value="Galactose-binding domain-like"/>
    <property type="match status" value="1"/>
</dbReference>
<dbReference type="VEuPathDB" id="FungiDB:BO70DRAFT_395684"/>
<dbReference type="OrthoDB" id="4240053at2759"/>
<reference evidence="3 4" key="1">
    <citation type="submission" date="2016-12" db="EMBL/GenBank/DDBJ databases">
        <title>The genomes of Aspergillus section Nigri reveals drivers in fungal speciation.</title>
        <authorList>
            <consortium name="DOE Joint Genome Institute"/>
            <person name="Vesth T.C."/>
            <person name="Nybo J."/>
            <person name="Theobald S."/>
            <person name="Brandl J."/>
            <person name="Frisvad J.C."/>
            <person name="Nielsen K.F."/>
            <person name="Lyhne E.K."/>
            <person name="Kogle M.E."/>
            <person name="Kuo A."/>
            <person name="Riley R."/>
            <person name="Clum A."/>
            <person name="Nolan M."/>
            <person name="Lipzen A."/>
            <person name="Salamov A."/>
            <person name="Henrissat B."/>
            <person name="Wiebenga A."/>
            <person name="De Vries R.P."/>
            <person name="Grigoriev I.V."/>
            <person name="Mortensen U.H."/>
            <person name="Andersen M.R."/>
            <person name="Baker S.E."/>
        </authorList>
    </citation>
    <scope>NUCLEOTIDE SEQUENCE [LARGE SCALE GENOMIC DNA]</scope>
    <source>
        <strain evidence="3 4">CBS 117.55</strain>
    </source>
</reference>
<gene>
    <name evidence="3" type="ORF">BO70DRAFT_395684</name>
</gene>
<evidence type="ECO:0000259" key="2">
    <source>
        <dbReference type="Pfam" id="PF02018"/>
    </source>
</evidence>
<dbReference type="Pfam" id="PF02018">
    <property type="entry name" value="CBM_4_9"/>
    <property type="match status" value="1"/>
</dbReference>
<keyword evidence="4" id="KW-1185">Reference proteome</keyword>
<proteinExistence type="predicted"/>
<evidence type="ECO:0000313" key="4">
    <source>
        <dbReference type="Proteomes" id="UP000247233"/>
    </source>
</evidence>